<name>A0A433HAD0_9BACI</name>
<gene>
    <name evidence="1" type="ORF">ELQ35_20475</name>
</gene>
<evidence type="ECO:0000313" key="2">
    <source>
        <dbReference type="Proteomes" id="UP000267430"/>
    </source>
</evidence>
<proteinExistence type="predicted"/>
<keyword evidence="2" id="KW-1185">Reference proteome</keyword>
<dbReference type="OrthoDB" id="2931105at2"/>
<dbReference type="EMBL" id="RYZZ01000043">
    <property type="protein sequence ID" value="RUQ25203.1"/>
    <property type="molecule type" value="Genomic_DNA"/>
</dbReference>
<dbReference type="Proteomes" id="UP000267430">
    <property type="component" value="Unassembled WGS sequence"/>
</dbReference>
<comment type="caution">
    <text evidence="1">The sequence shown here is derived from an EMBL/GenBank/DDBJ whole genome shotgun (WGS) entry which is preliminary data.</text>
</comment>
<sequence>MKEASVLQHFKYNPEVKLLLKNYSDKKEEMVYMNHCWPMPKIGPRPPYYCNPQYVKNYPLI</sequence>
<organism evidence="1 2">
    <name type="scientific">Peribacillus cavernae</name>
    <dbReference type="NCBI Taxonomy" id="1674310"/>
    <lineage>
        <taxon>Bacteria</taxon>
        <taxon>Bacillati</taxon>
        <taxon>Bacillota</taxon>
        <taxon>Bacilli</taxon>
        <taxon>Bacillales</taxon>
        <taxon>Bacillaceae</taxon>
        <taxon>Peribacillus</taxon>
    </lineage>
</organism>
<dbReference type="AlphaFoldDB" id="A0A433HAD0"/>
<protein>
    <submittedName>
        <fullName evidence="1">Uncharacterized protein</fullName>
    </submittedName>
</protein>
<accession>A0A433HAD0</accession>
<evidence type="ECO:0000313" key="1">
    <source>
        <dbReference type="EMBL" id="RUQ25203.1"/>
    </source>
</evidence>
<reference evidence="1 2" key="1">
    <citation type="submission" date="2018-12" db="EMBL/GenBank/DDBJ databases">
        <title>Bacillus chawlae sp. nov., Bacillus glennii sp. nov., and Bacillus saganii sp. nov. Isolated from the Vehicle Assembly Building at Kennedy Space Center where the Viking Spacecraft were Assembled.</title>
        <authorList>
            <person name="Seuylemezian A."/>
            <person name="Vaishampayan P."/>
        </authorList>
    </citation>
    <scope>NUCLEOTIDE SEQUENCE [LARGE SCALE GENOMIC DNA]</scope>
    <source>
        <strain evidence="1 2">L5</strain>
    </source>
</reference>